<feature type="compositionally biased region" description="Basic residues" evidence="1">
    <location>
        <begin position="288"/>
        <end position="316"/>
    </location>
</feature>
<feature type="region of interest" description="Disordered" evidence="1">
    <location>
        <begin position="1"/>
        <end position="614"/>
    </location>
</feature>
<feature type="compositionally biased region" description="Basic residues" evidence="1">
    <location>
        <begin position="545"/>
        <end position="555"/>
    </location>
</feature>
<feature type="compositionally biased region" description="Basic residues" evidence="1">
    <location>
        <begin position="591"/>
        <end position="602"/>
    </location>
</feature>
<feature type="compositionally biased region" description="Basic residues" evidence="1">
    <location>
        <begin position="498"/>
        <end position="512"/>
    </location>
</feature>
<feature type="compositionally biased region" description="Basic residues" evidence="1">
    <location>
        <begin position="181"/>
        <end position="203"/>
    </location>
</feature>
<feature type="compositionally biased region" description="Basic residues" evidence="1">
    <location>
        <begin position="69"/>
        <end position="82"/>
    </location>
</feature>
<feature type="compositionally biased region" description="Basic residues" evidence="1">
    <location>
        <begin position="449"/>
        <end position="467"/>
    </location>
</feature>
<keyword evidence="2" id="KW-0032">Aminotransferase</keyword>
<reference evidence="2" key="1">
    <citation type="submission" date="2020-02" db="EMBL/GenBank/DDBJ databases">
        <authorList>
            <person name="Meier V. D."/>
        </authorList>
    </citation>
    <scope>NUCLEOTIDE SEQUENCE</scope>
    <source>
        <strain evidence="2">AVDCRST_MAG06</strain>
    </source>
</reference>
<feature type="compositionally biased region" description="Low complexity" evidence="1">
    <location>
        <begin position="405"/>
        <end position="423"/>
    </location>
</feature>
<feature type="compositionally biased region" description="Basic residues" evidence="1">
    <location>
        <begin position="124"/>
        <end position="143"/>
    </location>
</feature>
<evidence type="ECO:0000313" key="2">
    <source>
        <dbReference type="EMBL" id="CAA9415879.1"/>
    </source>
</evidence>
<feature type="compositionally biased region" description="Basic and acidic residues" evidence="1">
    <location>
        <begin position="376"/>
        <end position="385"/>
    </location>
</feature>
<dbReference type="EC" id="2.6.1.16" evidence="2"/>
<keyword evidence="2" id="KW-0808">Transferase</keyword>
<gene>
    <name evidence="2" type="ORF">AVDCRST_MAG06-3191</name>
</gene>
<evidence type="ECO:0000256" key="1">
    <source>
        <dbReference type="SAM" id="MobiDB-lite"/>
    </source>
</evidence>
<organism evidence="2">
    <name type="scientific">uncultured Nocardioides sp</name>
    <dbReference type="NCBI Taxonomy" id="198441"/>
    <lineage>
        <taxon>Bacteria</taxon>
        <taxon>Bacillati</taxon>
        <taxon>Actinomycetota</taxon>
        <taxon>Actinomycetes</taxon>
        <taxon>Propionibacteriales</taxon>
        <taxon>Nocardioidaceae</taxon>
        <taxon>Nocardioides</taxon>
        <taxon>environmental samples</taxon>
    </lineage>
</organism>
<protein>
    <submittedName>
        <fullName evidence="2">Glutamine--fructose-6-phosphate aminotransferase [isomerizing]</fullName>
        <ecNumber evidence="2">2.6.1.16</ecNumber>
    </submittedName>
</protein>
<feature type="non-terminal residue" evidence="2">
    <location>
        <position position="1"/>
    </location>
</feature>
<dbReference type="AlphaFoldDB" id="A0A6J4PLB2"/>
<dbReference type="GO" id="GO:0004360">
    <property type="term" value="F:glutamine-fructose-6-phosphate transaminase (isomerizing) activity"/>
    <property type="evidence" value="ECO:0007669"/>
    <property type="project" value="UniProtKB-EC"/>
</dbReference>
<feature type="compositionally biased region" description="Basic and acidic residues" evidence="1">
    <location>
        <begin position="484"/>
        <end position="494"/>
    </location>
</feature>
<feature type="compositionally biased region" description="Basic residues" evidence="1">
    <location>
        <begin position="563"/>
        <end position="574"/>
    </location>
</feature>
<proteinExistence type="predicted"/>
<feature type="compositionally biased region" description="Basic residues" evidence="1">
    <location>
        <begin position="156"/>
        <end position="174"/>
    </location>
</feature>
<feature type="compositionally biased region" description="Low complexity" evidence="1">
    <location>
        <begin position="575"/>
        <end position="590"/>
    </location>
</feature>
<feature type="compositionally biased region" description="Basic residues" evidence="1">
    <location>
        <begin position="94"/>
        <end position="117"/>
    </location>
</feature>
<sequence length="614" mass="68680">VRNRGIRRSPAGRGSRHRGAAPPGVPRLRLRRDRAGARRPGGLGQAGGQARQPGEGDDRPPAAPGDHGHRPHPVGHPRRAQRRERPPAPGQHRPAGRRPQRHHRELRRPARRPRGRRARDALRDRHRGRRTPPRARGLRRRGPHHGDAERLPPPPRRLHPRRAGRRGPRPRGRRPPQLPARRGHRRGRELPRLRRRGVHRAHPRGAGARAGPGRDHHRRRRQRQRLRRHARRGPPLPRRLGPRRGREGRPRLVHAQGDPRAAARRGRVPAGPPQRRGPAAARRDAPLRRRPARHRQDHHHRGRHVLLRRHGRQVRHRALDPHLGRGRARQRVPLPRPDPDPLHPGGRDQPVGRDRRHPAGHPARAGAALAGAGDLQHQRVHDPARVRRGHLHPRRPGDRCGVHQGLPDPAGRLLPPRALPRPGQGHAVRRRDRAGHGPARPDAGPHPDRARRRRVDLRARPRARRRPLGAVPGPPRGLPRGPRGRAEAQGDRLPPRGGLRRRRAQARSHRAGRAGPARLLHRAAPGPRPAAREDGQRHPGGARPGRPHAVHRRGGRRVDPPVRRRARAGARRPRAPAAAGLGGPAPAVRLRAGHAARPRRRPAPQPGEIGHGRV</sequence>
<accession>A0A6J4PLB2</accession>
<name>A0A6J4PLB2_9ACTN</name>
<dbReference type="EMBL" id="CADCUP010000212">
    <property type="protein sequence ID" value="CAA9415879.1"/>
    <property type="molecule type" value="Genomic_DNA"/>
</dbReference>
<feature type="compositionally biased region" description="Low complexity" evidence="1">
    <location>
        <begin position="513"/>
        <end position="525"/>
    </location>
</feature>
<feature type="non-terminal residue" evidence="2">
    <location>
        <position position="614"/>
    </location>
</feature>
<feature type="compositionally biased region" description="Basic residues" evidence="1">
    <location>
        <begin position="215"/>
        <end position="232"/>
    </location>
</feature>
<feature type="compositionally biased region" description="Low complexity" evidence="1">
    <location>
        <begin position="360"/>
        <end position="375"/>
    </location>
</feature>